<accession>A0A1T5LK25</accession>
<dbReference type="PANTHER" id="PTHR34473">
    <property type="entry name" value="UPF0699 TRANSMEMBRANE PROTEIN YDBS"/>
    <property type="match status" value="1"/>
</dbReference>
<keyword evidence="1" id="KW-0812">Transmembrane</keyword>
<dbReference type="AlphaFoldDB" id="A0A1T5LK25"/>
<feature type="transmembrane region" description="Helical" evidence="1">
    <location>
        <begin position="53"/>
        <end position="72"/>
    </location>
</feature>
<organism evidence="3 4">
    <name type="scientific">Maledivibacter halophilus</name>
    <dbReference type="NCBI Taxonomy" id="36842"/>
    <lineage>
        <taxon>Bacteria</taxon>
        <taxon>Bacillati</taxon>
        <taxon>Bacillota</taxon>
        <taxon>Clostridia</taxon>
        <taxon>Peptostreptococcales</taxon>
        <taxon>Caminicellaceae</taxon>
        <taxon>Maledivibacter</taxon>
    </lineage>
</organism>
<feature type="domain" description="YdbS-like PH" evidence="2">
    <location>
        <begin position="74"/>
        <end position="149"/>
    </location>
</feature>
<dbReference type="PANTHER" id="PTHR34473:SF2">
    <property type="entry name" value="UPF0699 TRANSMEMBRANE PROTEIN YDBT"/>
    <property type="match status" value="1"/>
</dbReference>
<sequence>MKYDKINKNAVKSWYIDRIIFIIIFAPIYWGVVYKLLIPKFRHISFLKYGLDLFTIVIGVYLMLNTFLFPIIEYREWRYKITEDKIEMIYGMIIRRKIIIPISRIQHLDIEQGFIYRRFGLASLNINTAGASHELPALTLAEAEEISEKLKDRIEKSDTIE</sequence>
<proteinExistence type="predicted"/>
<dbReference type="STRING" id="36842.SAMN02194393_02972"/>
<keyword evidence="1" id="KW-0472">Membrane</keyword>
<gene>
    <name evidence="3" type="ORF">SAMN02194393_02972</name>
</gene>
<reference evidence="3 4" key="1">
    <citation type="submission" date="2017-02" db="EMBL/GenBank/DDBJ databases">
        <authorList>
            <person name="Peterson S.W."/>
        </authorList>
    </citation>
    <scope>NUCLEOTIDE SEQUENCE [LARGE SCALE GENOMIC DNA]</scope>
    <source>
        <strain evidence="3 4">M1</strain>
    </source>
</reference>
<keyword evidence="4" id="KW-1185">Reference proteome</keyword>
<dbReference type="RefSeq" id="WP_079492640.1">
    <property type="nucleotide sequence ID" value="NZ_FUZT01000007.1"/>
</dbReference>
<evidence type="ECO:0000259" key="2">
    <source>
        <dbReference type="Pfam" id="PF03703"/>
    </source>
</evidence>
<dbReference type="OrthoDB" id="1750577at2"/>
<dbReference type="Proteomes" id="UP000190285">
    <property type="component" value="Unassembled WGS sequence"/>
</dbReference>
<evidence type="ECO:0000313" key="3">
    <source>
        <dbReference type="EMBL" id="SKC76341.1"/>
    </source>
</evidence>
<keyword evidence="1" id="KW-1133">Transmembrane helix</keyword>
<dbReference type="Pfam" id="PF03703">
    <property type="entry name" value="bPH_2"/>
    <property type="match status" value="1"/>
</dbReference>
<evidence type="ECO:0000256" key="1">
    <source>
        <dbReference type="SAM" id="Phobius"/>
    </source>
</evidence>
<feature type="transmembrane region" description="Helical" evidence="1">
    <location>
        <begin position="15"/>
        <end position="33"/>
    </location>
</feature>
<name>A0A1T5LK25_9FIRM</name>
<dbReference type="InterPro" id="IPR005182">
    <property type="entry name" value="YdbS-like_PH"/>
</dbReference>
<protein>
    <recommendedName>
        <fullName evidence="2">YdbS-like PH domain-containing protein</fullName>
    </recommendedName>
</protein>
<evidence type="ECO:0000313" key="4">
    <source>
        <dbReference type="Proteomes" id="UP000190285"/>
    </source>
</evidence>
<dbReference type="EMBL" id="FUZT01000007">
    <property type="protein sequence ID" value="SKC76341.1"/>
    <property type="molecule type" value="Genomic_DNA"/>
</dbReference>